<sequence>MINVLPEVGYASAVIALYLIVSWQPYRPQHAGAGEGALTVWHLIAHVEAERRQRERGGRHRLREPVQRSTSDAFEPPPQELQRRVLEGLRRL</sequence>
<evidence type="ECO:0000313" key="2">
    <source>
        <dbReference type="EMBL" id="SDX90393.1"/>
    </source>
</evidence>
<protein>
    <submittedName>
        <fullName evidence="2">Uncharacterized protein</fullName>
    </submittedName>
</protein>
<organism evidence="2 3">
    <name type="scientific">Saccharopolyspora shandongensis</name>
    <dbReference type="NCBI Taxonomy" id="418495"/>
    <lineage>
        <taxon>Bacteria</taxon>
        <taxon>Bacillati</taxon>
        <taxon>Actinomycetota</taxon>
        <taxon>Actinomycetes</taxon>
        <taxon>Pseudonocardiales</taxon>
        <taxon>Pseudonocardiaceae</taxon>
        <taxon>Saccharopolyspora</taxon>
    </lineage>
</organism>
<evidence type="ECO:0000313" key="3">
    <source>
        <dbReference type="Proteomes" id="UP000199529"/>
    </source>
</evidence>
<feature type="region of interest" description="Disordered" evidence="1">
    <location>
        <begin position="51"/>
        <end position="80"/>
    </location>
</feature>
<keyword evidence="3" id="KW-1185">Reference proteome</keyword>
<dbReference type="Proteomes" id="UP000199529">
    <property type="component" value="Unassembled WGS sequence"/>
</dbReference>
<dbReference type="AlphaFoldDB" id="A0A1H3FGY5"/>
<proteinExistence type="predicted"/>
<evidence type="ECO:0000256" key="1">
    <source>
        <dbReference type="SAM" id="MobiDB-lite"/>
    </source>
</evidence>
<dbReference type="RefSeq" id="WP_093267199.1">
    <property type="nucleotide sequence ID" value="NZ_FNOK01000017.1"/>
</dbReference>
<accession>A0A1H3FGY5</accession>
<dbReference type="OrthoDB" id="9889730at2"/>
<reference evidence="3" key="1">
    <citation type="submission" date="2016-10" db="EMBL/GenBank/DDBJ databases">
        <authorList>
            <person name="Varghese N."/>
            <person name="Submissions S."/>
        </authorList>
    </citation>
    <scope>NUCLEOTIDE SEQUENCE [LARGE SCALE GENOMIC DNA]</scope>
    <source>
        <strain evidence="3">CGMCC 4.3530</strain>
    </source>
</reference>
<name>A0A1H3FGY5_9PSEU</name>
<dbReference type="EMBL" id="FNOK01000017">
    <property type="protein sequence ID" value="SDX90393.1"/>
    <property type="molecule type" value="Genomic_DNA"/>
</dbReference>
<gene>
    <name evidence="2" type="ORF">SAMN05216215_101713</name>
</gene>